<protein>
    <submittedName>
        <fullName evidence="2">Uncharacterized protein</fullName>
    </submittedName>
</protein>
<evidence type="ECO:0000313" key="2">
    <source>
        <dbReference type="EMBL" id="KRX39643.1"/>
    </source>
</evidence>
<accession>A0A0V0TKT1</accession>
<evidence type="ECO:0000256" key="1">
    <source>
        <dbReference type="SAM" id="MobiDB-lite"/>
    </source>
</evidence>
<reference evidence="2 3" key="1">
    <citation type="submission" date="2015-01" db="EMBL/GenBank/DDBJ databases">
        <title>Evolution of Trichinella species and genotypes.</title>
        <authorList>
            <person name="Korhonen P.K."/>
            <person name="Edoardo P."/>
            <person name="Giuseppe L.R."/>
            <person name="Gasser R.B."/>
        </authorList>
    </citation>
    <scope>NUCLEOTIDE SEQUENCE [LARGE SCALE GENOMIC DNA]</scope>
    <source>
        <strain evidence="2">ISS417</strain>
    </source>
</reference>
<dbReference type="Proteomes" id="UP000055048">
    <property type="component" value="Unassembled WGS sequence"/>
</dbReference>
<sequence length="236" mass="26554">MKARHQPAVRCILALLEEEGGLGKEKKETKAGLLLSRQTAGLRLGKVCNAQRYRLEKETDRQKNNKTKSKQTLKNETGGIKRTTNIFSLWDRQCRDRSGVTQSVRECGKPVPLVGKREYQEKKKQNKSKFDKGIIPRRSPIADDLRQSTAYRSEKLLEKRVAAEDMHAAYAMKPEVDDGTSAKVKEQKTNSNFPVSTEEIMDTKLSILNRPASGSEKYPNVHIDRSSSSSSSSSSR</sequence>
<feature type="region of interest" description="Disordered" evidence="1">
    <location>
        <begin position="120"/>
        <end position="141"/>
    </location>
</feature>
<dbReference type="OrthoDB" id="5919839at2759"/>
<name>A0A0V0TKT1_9BILA</name>
<evidence type="ECO:0000313" key="3">
    <source>
        <dbReference type="Proteomes" id="UP000055048"/>
    </source>
</evidence>
<proteinExistence type="predicted"/>
<feature type="region of interest" description="Disordered" evidence="1">
    <location>
        <begin position="177"/>
        <end position="236"/>
    </location>
</feature>
<dbReference type="EMBL" id="JYDJ01000226">
    <property type="protein sequence ID" value="KRX39643.1"/>
    <property type="molecule type" value="Genomic_DNA"/>
</dbReference>
<keyword evidence="3" id="KW-1185">Reference proteome</keyword>
<feature type="compositionally biased region" description="Low complexity" evidence="1">
    <location>
        <begin position="226"/>
        <end position="236"/>
    </location>
</feature>
<gene>
    <name evidence="2" type="ORF">T05_14047</name>
</gene>
<dbReference type="AlphaFoldDB" id="A0A0V0TKT1"/>
<organism evidence="2 3">
    <name type="scientific">Trichinella murrelli</name>
    <dbReference type="NCBI Taxonomy" id="144512"/>
    <lineage>
        <taxon>Eukaryota</taxon>
        <taxon>Metazoa</taxon>
        <taxon>Ecdysozoa</taxon>
        <taxon>Nematoda</taxon>
        <taxon>Enoplea</taxon>
        <taxon>Dorylaimia</taxon>
        <taxon>Trichinellida</taxon>
        <taxon>Trichinellidae</taxon>
        <taxon>Trichinella</taxon>
    </lineage>
</organism>
<comment type="caution">
    <text evidence="2">The sequence shown here is derived from an EMBL/GenBank/DDBJ whole genome shotgun (WGS) entry which is preliminary data.</text>
</comment>